<dbReference type="Proteomes" id="UP000322873">
    <property type="component" value="Unassembled WGS sequence"/>
</dbReference>
<dbReference type="CDD" id="cd00431">
    <property type="entry name" value="cysteine_hydrolases"/>
    <property type="match status" value="1"/>
</dbReference>
<dbReference type="InterPro" id="IPR000868">
    <property type="entry name" value="Isochorismatase-like_dom"/>
</dbReference>
<dbReference type="Pfam" id="PF24470">
    <property type="entry name" value="Thiored_Isochorism"/>
    <property type="match status" value="1"/>
</dbReference>
<dbReference type="InterPro" id="IPR057088">
    <property type="entry name" value="GLRG_09195_Thiored"/>
</dbReference>
<dbReference type="SUPFAM" id="SSF47616">
    <property type="entry name" value="GST C-terminal domain-like"/>
    <property type="match status" value="1"/>
</dbReference>
<proteinExistence type="inferred from homology"/>
<feature type="compositionally biased region" description="Basic and acidic residues" evidence="2">
    <location>
        <begin position="349"/>
        <end position="377"/>
    </location>
</feature>
<accession>A0A5M9J7V5</accession>
<dbReference type="Gene3D" id="3.40.50.850">
    <property type="entry name" value="Isochorismatase-like"/>
    <property type="match status" value="1"/>
</dbReference>
<evidence type="ECO:0000256" key="2">
    <source>
        <dbReference type="SAM" id="MobiDB-lite"/>
    </source>
</evidence>
<dbReference type="Gene3D" id="1.20.1050.10">
    <property type="match status" value="1"/>
</dbReference>
<dbReference type="GO" id="GO:0051213">
    <property type="term" value="F:dioxygenase activity"/>
    <property type="evidence" value="ECO:0007669"/>
    <property type="project" value="InterPro"/>
</dbReference>
<feature type="domain" description="Isochorismatase-like" evidence="3">
    <location>
        <begin position="8"/>
        <end position="223"/>
    </location>
</feature>
<dbReference type="PANTHER" id="PTHR31212">
    <property type="entry name" value="ALPHA-KETOGLUTARATE-DEPENDENT DIOXYGENASE ALKB HOMOLOG 3"/>
    <property type="match status" value="1"/>
</dbReference>
<feature type="compositionally biased region" description="Basic and acidic residues" evidence="2">
    <location>
        <begin position="279"/>
        <end position="289"/>
    </location>
</feature>
<dbReference type="VEuPathDB" id="FungiDB:MFRU_008g02230"/>
<dbReference type="PANTHER" id="PTHR31212:SF5">
    <property type="entry name" value="ISOCHORISMATASE FAMILY PROTEIN FAMILY (AFU_ORTHOLOGUE AFUA_3G14500)"/>
    <property type="match status" value="1"/>
</dbReference>
<organism evidence="5 6">
    <name type="scientific">Monilinia fructicola</name>
    <name type="common">Brown rot fungus</name>
    <name type="synonym">Ciboria fructicola</name>
    <dbReference type="NCBI Taxonomy" id="38448"/>
    <lineage>
        <taxon>Eukaryota</taxon>
        <taxon>Fungi</taxon>
        <taxon>Dikarya</taxon>
        <taxon>Ascomycota</taxon>
        <taxon>Pezizomycotina</taxon>
        <taxon>Leotiomycetes</taxon>
        <taxon>Helotiales</taxon>
        <taxon>Sclerotiniaceae</taxon>
        <taxon>Monilinia</taxon>
    </lineage>
</organism>
<gene>
    <name evidence="5" type="ORF">EYC84_010697</name>
</gene>
<evidence type="ECO:0000256" key="1">
    <source>
        <dbReference type="ARBA" id="ARBA00006336"/>
    </source>
</evidence>
<comment type="similarity">
    <text evidence="1">Belongs to the isochorismatase family.</text>
</comment>
<dbReference type="SUPFAM" id="SSF52499">
    <property type="entry name" value="Isochorismatase-like hydrolases"/>
    <property type="match status" value="1"/>
</dbReference>
<dbReference type="InterPro" id="IPR037151">
    <property type="entry name" value="AlkB-like_sf"/>
</dbReference>
<dbReference type="InterPro" id="IPR036380">
    <property type="entry name" value="Isochorismatase-like_sf"/>
</dbReference>
<reference evidence="5 6" key="1">
    <citation type="submission" date="2019-06" db="EMBL/GenBank/DDBJ databases">
        <title>Genome Sequence of the Brown Rot Fungal Pathogen Monilinia fructicola.</title>
        <authorList>
            <person name="De Miccolis Angelini R.M."/>
            <person name="Landi L."/>
            <person name="Abate D."/>
            <person name="Pollastro S."/>
            <person name="Romanazzi G."/>
            <person name="Faretra F."/>
        </authorList>
    </citation>
    <scope>NUCLEOTIDE SEQUENCE [LARGE SCALE GENOMIC DNA]</scope>
    <source>
        <strain evidence="5 6">Mfrc123</strain>
    </source>
</reference>
<dbReference type="Gene3D" id="2.60.120.590">
    <property type="entry name" value="Alpha-ketoglutarate-dependent dioxygenase AlkB-like"/>
    <property type="match status" value="2"/>
</dbReference>
<evidence type="ECO:0000259" key="4">
    <source>
        <dbReference type="Pfam" id="PF24470"/>
    </source>
</evidence>
<feature type="domain" description="GLRG-09195 thioredoxin-like" evidence="4">
    <location>
        <begin position="571"/>
        <end position="656"/>
    </location>
</feature>
<dbReference type="Pfam" id="PF00857">
    <property type="entry name" value="Isochorismatase"/>
    <property type="match status" value="1"/>
</dbReference>
<comment type="caution">
    <text evidence="5">The sequence shown here is derived from an EMBL/GenBank/DDBJ whole genome shotgun (WGS) entry which is preliminary data.</text>
</comment>
<evidence type="ECO:0000259" key="3">
    <source>
        <dbReference type="Pfam" id="PF00857"/>
    </source>
</evidence>
<dbReference type="InterPro" id="IPR036282">
    <property type="entry name" value="Glutathione-S-Trfase_C_sf"/>
</dbReference>
<keyword evidence="6" id="KW-1185">Reference proteome</keyword>
<dbReference type="InterPro" id="IPR032854">
    <property type="entry name" value="ALKBH3"/>
</dbReference>
<dbReference type="AlphaFoldDB" id="A0A5M9J7V5"/>
<dbReference type="EMBL" id="VICG01000014">
    <property type="protein sequence ID" value="KAA8564927.1"/>
    <property type="molecule type" value="Genomic_DNA"/>
</dbReference>
<sequence>MTNVAPNALLLLDLQNNFIGEGSLLPVETPSSYVDNIKNLIEPFRPAGDIIWICSNASEGTSRIVNQPRSDSEAIITNNELPRRRRDQLTPEVESNHKGDESKLLVASNDDDAKEAFLTIKPGEKADMLKPNTRGSDISDAFTPISAKDLVFNKTYYSAFKDGNLVQKLRGKFVTEIYIAGALTNVSVFATAMDAARHGYAITIIEDCLGYRSKARHDEALRNSLRACRSKRRSLKGERLPLEAADPQATTATIPSVAVTEDFEITRQLLRAQVRRAKPPAELEAEAKKREKVKSKVKTRRHASRPTEVSGSSNESNERSSASSRSPSSGLSESPCPVAKAALPSPKFVDGEKEKLQQKPSSKKDTPGDMKKDKDIPLTETRGICEGDTTVITKLLPEELAGGIFEKIRDEILWQKMVHQGGEVPRLVAVQGQVEEDGSVPIYRHPADESLTLLSFSPTVETMGLKTNKNWLHGIRPDKRMANEKSEAELAHGCGRISLTFRYIGTYIDKNQHKIWGQGATAKKKEDAKPVINGDTLQSQEMLQAFGKENHDSNFDWQEIYGKGFDVLHISNSKKLFLSGDSISDYRVKFMLSEYNIPWIEATISPSFHWERENPQVDDPFVPETLPIKFIDNDSSKTTVEGCMPIMFYLEAIYGPQEDSKSPSHLARHYTRFEQANTLLKIWQTVPFSVKPFRAELAKWNAYAQEAEYIAGDKIGLADFAIIPVFEFVSKEWGDCMEFDTLAEYWKNVMLARSRNERLRD</sequence>
<protein>
    <submittedName>
        <fullName evidence="5">Uncharacterized protein</fullName>
    </submittedName>
</protein>
<name>A0A5M9J7V5_MONFR</name>
<evidence type="ECO:0000313" key="5">
    <source>
        <dbReference type="EMBL" id="KAA8564927.1"/>
    </source>
</evidence>
<feature type="compositionally biased region" description="Basic residues" evidence="2">
    <location>
        <begin position="290"/>
        <end position="304"/>
    </location>
</feature>
<feature type="compositionally biased region" description="Low complexity" evidence="2">
    <location>
        <begin position="310"/>
        <end position="335"/>
    </location>
</feature>
<dbReference type="CDD" id="cd00299">
    <property type="entry name" value="GST_C_family"/>
    <property type="match status" value="1"/>
</dbReference>
<dbReference type="GO" id="GO:0006307">
    <property type="term" value="P:DNA alkylation repair"/>
    <property type="evidence" value="ECO:0007669"/>
    <property type="project" value="InterPro"/>
</dbReference>
<evidence type="ECO:0000313" key="6">
    <source>
        <dbReference type="Proteomes" id="UP000322873"/>
    </source>
</evidence>
<feature type="region of interest" description="Disordered" evidence="2">
    <location>
        <begin position="275"/>
        <end position="379"/>
    </location>
</feature>